<dbReference type="EMBL" id="BFAA01003371">
    <property type="protein sequence ID" value="GCB70781.1"/>
    <property type="molecule type" value="Genomic_DNA"/>
</dbReference>
<dbReference type="OrthoDB" id="9972904at2759"/>
<keyword evidence="5 6" id="KW-0472">Membrane</keyword>
<dbReference type="PIRSF" id="PIRSF002419">
    <property type="entry name" value="Tetraspanin"/>
    <property type="match status" value="1"/>
</dbReference>
<evidence type="ECO:0000313" key="8">
    <source>
        <dbReference type="Proteomes" id="UP000288216"/>
    </source>
</evidence>
<feature type="transmembrane region" description="Helical" evidence="6">
    <location>
        <begin position="82"/>
        <end position="101"/>
    </location>
</feature>
<dbReference type="Pfam" id="PF00335">
    <property type="entry name" value="Tetraspanin"/>
    <property type="match status" value="1"/>
</dbReference>
<evidence type="ECO:0000313" key="7">
    <source>
        <dbReference type="EMBL" id="GCB70781.1"/>
    </source>
</evidence>
<feature type="transmembrane region" description="Helical" evidence="6">
    <location>
        <begin position="7"/>
        <end position="29"/>
    </location>
</feature>
<evidence type="ECO:0000256" key="1">
    <source>
        <dbReference type="ARBA" id="ARBA00004141"/>
    </source>
</evidence>
<dbReference type="STRING" id="75743.A0A401PCD6"/>
<dbReference type="InterPro" id="IPR000301">
    <property type="entry name" value="Tetraspanin_animals"/>
</dbReference>
<dbReference type="GO" id="GO:0005886">
    <property type="term" value="C:plasma membrane"/>
    <property type="evidence" value="ECO:0007669"/>
    <property type="project" value="TreeGrafter"/>
</dbReference>
<sequence length="244" mass="26347">MAFLKLSLMGFSFIFWTAGLTMFTAGIWAKISLGSYLQLSTNDYPNTPIILLATGAAVIVWGFLGCFSAATEHKCLLRTYGVFQIAVLIGGLSAGLSGLFYRKDIAEGFRNGLGAAIQRYAEDEEKANAIDDIQRTLDCCGVESYRDWVVSPWSAEQLTNGSVPLSCCTVRRGCQNNPLAPGARGIYQHGCFKKIYDFVNDNLFHIATGALGLAVVQVMGIVLACLLASRIPSPEVQDNTSAPL</sequence>
<dbReference type="SUPFAM" id="SSF48652">
    <property type="entry name" value="Tetraspanin"/>
    <property type="match status" value="1"/>
</dbReference>
<dbReference type="PANTHER" id="PTHR19282:SF51">
    <property type="entry name" value="TETRASPANIN"/>
    <property type="match status" value="1"/>
</dbReference>
<dbReference type="AlphaFoldDB" id="A0A401PCD6"/>
<dbReference type="PRINTS" id="PR00259">
    <property type="entry name" value="TMFOUR"/>
</dbReference>
<dbReference type="FunFam" id="1.10.1450.10:FF:000029">
    <property type="entry name" value="Tetraspanin"/>
    <property type="match status" value="1"/>
</dbReference>
<keyword evidence="4 6" id="KW-1133">Transmembrane helix</keyword>
<name>A0A401PCD6_SCYTO</name>
<feature type="transmembrane region" description="Helical" evidence="6">
    <location>
        <begin position="49"/>
        <end position="70"/>
    </location>
</feature>
<proteinExistence type="inferred from homology"/>
<dbReference type="InterPro" id="IPR018499">
    <property type="entry name" value="Tetraspanin/Peripherin"/>
</dbReference>
<dbReference type="InterPro" id="IPR008952">
    <property type="entry name" value="Tetraspanin_EC2_sf"/>
</dbReference>
<protein>
    <recommendedName>
        <fullName evidence="6">Tetraspanin</fullName>
    </recommendedName>
</protein>
<evidence type="ECO:0000256" key="5">
    <source>
        <dbReference type="ARBA" id="ARBA00023136"/>
    </source>
</evidence>
<evidence type="ECO:0000256" key="6">
    <source>
        <dbReference type="RuleBase" id="RU361218"/>
    </source>
</evidence>
<dbReference type="Gene3D" id="1.10.1450.10">
    <property type="entry name" value="Tetraspanin"/>
    <property type="match status" value="1"/>
</dbReference>
<evidence type="ECO:0000256" key="3">
    <source>
        <dbReference type="ARBA" id="ARBA00022692"/>
    </source>
</evidence>
<accession>A0A401PCD6</accession>
<evidence type="ECO:0000256" key="4">
    <source>
        <dbReference type="ARBA" id="ARBA00022989"/>
    </source>
</evidence>
<comment type="caution">
    <text evidence="7">The sequence shown here is derived from an EMBL/GenBank/DDBJ whole genome shotgun (WGS) entry which is preliminary data.</text>
</comment>
<dbReference type="OMA" id="LDCCGVE"/>
<dbReference type="PANTHER" id="PTHR19282">
    <property type="entry name" value="TETRASPANIN"/>
    <property type="match status" value="1"/>
</dbReference>
<dbReference type="Proteomes" id="UP000288216">
    <property type="component" value="Unassembled WGS sequence"/>
</dbReference>
<gene>
    <name evidence="7" type="ORF">scyTo_0008672</name>
</gene>
<reference evidence="7 8" key="1">
    <citation type="journal article" date="2018" name="Nat. Ecol. Evol.">
        <title>Shark genomes provide insights into elasmobranch evolution and the origin of vertebrates.</title>
        <authorList>
            <person name="Hara Y"/>
            <person name="Yamaguchi K"/>
            <person name="Onimaru K"/>
            <person name="Kadota M"/>
            <person name="Koyanagi M"/>
            <person name="Keeley SD"/>
            <person name="Tatsumi K"/>
            <person name="Tanaka K"/>
            <person name="Motone F"/>
            <person name="Kageyama Y"/>
            <person name="Nozu R"/>
            <person name="Adachi N"/>
            <person name="Nishimura O"/>
            <person name="Nakagawa R"/>
            <person name="Tanegashima C"/>
            <person name="Kiyatake I"/>
            <person name="Matsumoto R"/>
            <person name="Murakumo K"/>
            <person name="Nishida K"/>
            <person name="Terakita A"/>
            <person name="Kuratani S"/>
            <person name="Sato K"/>
            <person name="Hyodo S Kuraku.S."/>
        </authorList>
    </citation>
    <scope>NUCLEOTIDE SEQUENCE [LARGE SCALE GENOMIC DNA]</scope>
</reference>
<keyword evidence="3 6" id="KW-0812">Transmembrane</keyword>
<comment type="similarity">
    <text evidence="2 6">Belongs to the tetraspanin (TM4SF) family.</text>
</comment>
<organism evidence="7 8">
    <name type="scientific">Scyliorhinus torazame</name>
    <name type="common">Cloudy catshark</name>
    <name type="synonym">Catulus torazame</name>
    <dbReference type="NCBI Taxonomy" id="75743"/>
    <lineage>
        <taxon>Eukaryota</taxon>
        <taxon>Metazoa</taxon>
        <taxon>Chordata</taxon>
        <taxon>Craniata</taxon>
        <taxon>Vertebrata</taxon>
        <taxon>Chondrichthyes</taxon>
        <taxon>Elasmobranchii</taxon>
        <taxon>Galeomorphii</taxon>
        <taxon>Galeoidea</taxon>
        <taxon>Carcharhiniformes</taxon>
        <taxon>Scyliorhinidae</taxon>
        <taxon>Scyliorhinus</taxon>
    </lineage>
</organism>
<keyword evidence="8" id="KW-1185">Reference proteome</keyword>
<evidence type="ECO:0000256" key="2">
    <source>
        <dbReference type="ARBA" id="ARBA00006840"/>
    </source>
</evidence>
<feature type="transmembrane region" description="Helical" evidence="6">
    <location>
        <begin position="203"/>
        <end position="227"/>
    </location>
</feature>
<comment type="subcellular location">
    <subcellularLocation>
        <location evidence="1 6">Membrane</location>
        <topology evidence="1 6">Multi-pass membrane protein</topology>
    </subcellularLocation>
</comment>